<evidence type="ECO:0000259" key="1">
    <source>
        <dbReference type="Pfam" id="PF00144"/>
    </source>
</evidence>
<dbReference type="Proteomes" id="UP000239711">
    <property type="component" value="Unassembled WGS sequence"/>
</dbReference>
<dbReference type="InterPro" id="IPR001466">
    <property type="entry name" value="Beta-lactam-related"/>
</dbReference>
<dbReference type="PANTHER" id="PTHR46825:SF9">
    <property type="entry name" value="BETA-LACTAMASE-RELATED DOMAIN-CONTAINING PROTEIN"/>
    <property type="match status" value="1"/>
</dbReference>
<reference evidence="2 3" key="1">
    <citation type="submission" date="2018-02" db="EMBL/GenBank/DDBJ databases">
        <title>The draft genome of Sphingobacterium sp. 5JN-11.</title>
        <authorList>
            <person name="Liu L."/>
            <person name="Li L."/>
            <person name="Liang L."/>
            <person name="Zhang X."/>
            <person name="Wang T."/>
        </authorList>
    </citation>
    <scope>NUCLEOTIDE SEQUENCE [LARGE SCALE GENOMIC DNA]</scope>
    <source>
        <strain evidence="2 3">5JN-11</strain>
    </source>
</reference>
<evidence type="ECO:0000313" key="2">
    <source>
        <dbReference type="EMBL" id="PRD47733.1"/>
    </source>
</evidence>
<dbReference type="InterPro" id="IPR012338">
    <property type="entry name" value="Beta-lactam/transpept-like"/>
</dbReference>
<name>A0A2S9J4L6_9SPHI</name>
<evidence type="ECO:0000313" key="3">
    <source>
        <dbReference type="Proteomes" id="UP000239711"/>
    </source>
</evidence>
<feature type="domain" description="Beta-lactamase-related" evidence="1">
    <location>
        <begin position="5"/>
        <end position="112"/>
    </location>
</feature>
<keyword evidence="3" id="KW-1185">Reference proteome</keyword>
<dbReference type="Gene3D" id="3.40.710.10">
    <property type="entry name" value="DD-peptidase/beta-lactamase superfamily"/>
    <property type="match status" value="1"/>
</dbReference>
<protein>
    <recommendedName>
        <fullName evidence="1">Beta-lactamase-related domain-containing protein</fullName>
    </recommendedName>
</protein>
<proteinExistence type="predicted"/>
<sequence length="119" mass="13818">MQDSTKYIYSNVASALAAFLVEQRSGLPFDEFTKKYIFEPLQLDRTHWFYDEDKSRDYAKLYEINVPDLPFYKYLVNEDKSVKPYTSIIYPDGSLKSSLGDMIKYVQESSKGITVVPNC</sequence>
<dbReference type="EMBL" id="PVBQ01000005">
    <property type="protein sequence ID" value="PRD47733.1"/>
    <property type="molecule type" value="Genomic_DNA"/>
</dbReference>
<dbReference type="OrthoDB" id="846150at2"/>
<dbReference type="SUPFAM" id="SSF56601">
    <property type="entry name" value="beta-lactamase/transpeptidase-like"/>
    <property type="match status" value="1"/>
</dbReference>
<accession>A0A2S9J4L6</accession>
<dbReference type="PANTHER" id="PTHR46825">
    <property type="entry name" value="D-ALANYL-D-ALANINE-CARBOXYPEPTIDASE/ENDOPEPTIDASE AMPH"/>
    <property type="match status" value="1"/>
</dbReference>
<comment type="caution">
    <text evidence="2">The sequence shown here is derived from an EMBL/GenBank/DDBJ whole genome shotgun (WGS) entry which is preliminary data.</text>
</comment>
<dbReference type="Pfam" id="PF00144">
    <property type="entry name" value="Beta-lactamase"/>
    <property type="match status" value="1"/>
</dbReference>
<dbReference type="InterPro" id="IPR050491">
    <property type="entry name" value="AmpC-like"/>
</dbReference>
<dbReference type="AlphaFoldDB" id="A0A2S9J4L6"/>
<organism evidence="2 3">
    <name type="scientific">Sphingobacterium haloxyli</name>
    <dbReference type="NCBI Taxonomy" id="2100533"/>
    <lineage>
        <taxon>Bacteria</taxon>
        <taxon>Pseudomonadati</taxon>
        <taxon>Bacteroidota</taxon>
        <taxon>Sphingobacteriia</taxon>
        <taxon>Sphingobacteriales</taxon>
        <taxon>Sphingobacteriaceae</taxon>
        <taxon>Sphingobacterium</taxon>
    </lineage>
</organism>
<gene>
    <name evidence="2" type="ORF">C5745_07380</name>
</gene>